<dbReference type="PANTHER" id="PTHR40066">
    <property type="entry name" value="UPF0473 PROTEIN CBO2561/CLC_2432"/>
    <property type="match status" value="1"/>
</dbReference>
<proteinExistence type="inferred from homology"/>
<dbReference type="Pfam" id="PF06949">
    <property type="entry name" value="DUF1292"/>
    <property type="match status" value="1"/>
</dbReference>
<evidence type="ECO:0000256" key="2">
    <source>
        <dbReference type="HAMAP-Rule" id="MF_01448"/>
    </source>
</evidence>
<dbReference type="NCBIfam" id="NF010222">
    <property type="entry name" value="PRK13678.2-5"/>
    <property type="match status" value="1"/>
</dbReference>
<reference evidence="3 4" key="1">
    <citation type="submission" date="2016-10" db="EMBL/GenBank/DDBJ databases">
        <authorList>
            <person name="de Groot N.N."/>
        </authorList>
    </citation>
    <scope>NUCLEOTIDE SEQUENCE [LARGE SCALE GENOMIC DNA]</scope>
    <source>
        <strain evidence="3 4">DSM 21771</strain>
    </source>
</reference>
<gene>
    <name evidence="3" type="ORF">SAMN04488123_107135</name>
</gene>
<dbReference type="AlphaFoldDB" id="A0A1G8P0I0"/>
<name>A0A1G8P0I0_9BACI</name>
<dbReference type="HAMAP" id="MF_01448">
    <property type="entry name" value="UPF0473"/>
    <property type="match status" value="1"/>
</dbReference>
<evidence type="ECO:0000256" key="1">
    <source>
        <dbReference type="ARBA" id="ARBA00008439"/>
    </source>
</evidence>
<accession>A0A1G8P0I0</accession>
<sequence length="109" mass="12919">MAEEEENERVIIPDEDGNDHVFEVLFTFNIDETERSYMVVTPVVNEDEDREDEEVEIFAFQYEETNEDPSGFSLYPIESDEEWEMVEEMIATMLDDDETLYVDEDNREG</sequence>
<comment type="similarity">
    <text evidence="1 2">Belongs to the UPF0473 family.</text>
</comment>
<organism evidence="3 4">
    <name type="scientific">Natribacillus halophilus</name>
    <dbReference type="NCBI Taxonomy" id="549003"/>
    <lineage>
        <taxon>Bacteria</taxon>
        <taxon>Bacillati</taxon>
        <taxon>Bacillota</taxon>
        <taxon>Bacilli</taxon>
        <taxon>Bacillales</taxon>
        <taxon>Bacillaceae</taxon>
        <taxon>Natribacillus</taxon>
    </lineage>
</organism>
<dbReference type="RefSeq" id="WP_090398417.1">
    <property type="nucleotide sequence ID" value="NZ_FNEN01000007.1"/>
</dbReference>
<dbReference type="InterPro" id="IPR009711">
    <property type="entry name" value="UPF0473"/>
</dbReference>
<evidence type="ECO:0000313" key="3">
    <source>
        <dbReference type="EMBL" id="SDI85987.1"/>
    </source>
</evidence>
<evidence type="ECO:0000313" key="4">
    <source>
        <dbReference type="Proteomes" id="UP000198853"/>
    </source>
</evidence>
<dbReference type="PANTHER" id="PTHR40066:SF1">
    <property type="entry name" value="UPF0473 PROTEIN CBO2561_CLC_2432"/>
    <property type="match status" value="1"/>
</dbReference>
<dbReference type="EMBL" id="FNEN01000007">
    <property type="protein sequence ID" value="SDI85987.1"/>
    <property type="molecule type" value="Genomic_DNA"/>
</dbReference>
<dbReference type="OrthoDB" id="2086132at2"/>
<keyword evidence="4" id="KW-1185">Reference proteome</keyword>
<protein>
    <recommendedName>
        <fullName evidence="2">UPF0473 protein SAMN04488123_107135</fullName>
    </recommendedName>
</protein>
<dbReference type="Proteomes" id="UP000198853">
    <property type="component" value="Unassembled WGS sequence"/>
</dbReference>